<gene>
    <name evidence="3" type="ORF">SAMN04488040_3410</name>
</gene>
<dbReference type="PANTHER" id="PTHR40547:SF1">
    <property type="entry name" value="SLL0298 PROTEIN"/>
    <property type="match status" value="1"/>
</dbReference>
<dbReference type="AlphaFoldDB" id="A0A1I6VKW3"/>
<dbReference type="EMBL" id="FPAJ01000007">
    <property type="protein sequence ID" value="SFT14261.1"/>
    <property type="molecule type" value="Genomic_DNA"/>
</dbReference>
<keyword evidence="1" id="KW-1133">Transmembrane helix</keyword>
<organism evidence="3 4">
    <name type="scientific">Sulfitobacter marinus</name>
    <dbReference type="NCBI Taxonomy" id="394264"/>
    <lineage>
        <taxon>Bacteria</taxon>
        <taxon>Pseudomonadati</taxon>
        <taxon>Pseudomonadota</taxon>
        <taxon>Alphaproteobacteria</taxon>
        <taxon>Rhodobacterales</taxon>
        <taxon>Roseobacteraceae</taxon>
        <taxon>Sulfitobacter</taxon>
    </lineage>
</organism>
<evidence type="ECO:0000313" key="4">
    <source>
        <dbReference type="Proteomes" id="UP000199239"/>
    </source>
</evidence>
<keyword evidence="4" id="KW-1185">Reference proteome</keyword>
<feature type="transmembrane region" description="Helical" evidence="1">
    <location>
        <begin position="46"/>
        <end position="72"/>
    </location>
</feature>
<keyword evidence="1" id="KW-0812">Transmembrane</keyword>
<evidence type="ECO:0000256" key="1">
    <source>
        <dbReference type="SAM" id="Phobius"/>
    </source>
</evidence>
<dbReference type="Pfam" id="PF09835">
    <property type="entry name" value="DUF2062"/>
    <property type="match status" value="1"/>
</dbReference>
<reference evidence="4" key="1">
    <citation type="submission" date="2016-10" db="EMBL/GenBank/DDBJ databases">
        <authorList>
            <person name="Varghese N."/>
            <person name="Submissions S."/>
        </authorList>
    </citation>
    <scope>NUCLEOTIDE SEQUENCE [LARGE SCALE GENOMIC DNA]</scope>
    <source>
        <strain evidence="4">DSM 23422</strain>
    </source>
</reference>
<keyword evidence="1" id="KW-0472">Membrane</keyword>
<dbReference type="Proteomes" id="UP000199239">
    <property type="component" value="Unassembled WGS sequence"/>
</dbReference>
<accession>A0A1I6VKW3</accession>
<dbReference type="RefSeq" id="WP_093917586.1">
    <property type="nucleotide sequence ID" value="NZ_FPAJ01000007.1"/>
</dbReference>
<dbReference type="PANTHER" id="PTHR40547">
    <property type="entry name" value="SLL0298 PROTEIN"/>
    <property type="match status" value="1"/>
</dbReference>
<protein>
    <recommendedName>
        <fullName evidence="2">DUF2062 domain-containing protein</fullName>
    </recommendedName>
</protein>
<sequence length="231" mass="26073">MIFKRRDPKPALRAMAEFMWPRGGWTRAFHYVKHRMRRLPDTPERIARGIWAGVFTTFTPFYGMHFIVAALVSRLMRGNMLAALMGTFFGNPLTYVPIGLSSLSMGHWILGSPMQRGEHRSFGGKFVDAGYDLFANFIAIFTDRTADWSGLTVFWHQVFYPYLIGGILPGIICATIAYYLSVPLLRAYQKRRKGVIKAKFEALKKKAAAKAEAKRIMEQTAQKGSDHGSAG</sequence>
<dbReference type="OrthoDB" id="7360463at2"/>
<name>A0A1I6VKW3_9RHOB</name>
<evidence type="ECO:0000313" key="3">
    <source>
        <dbReference type="EMBL" id="SFT14261.1"/>
    </source>
</evidence>
<evidence type="ECO:0000259" key="2">
    <source>
        <dbReference type="Pfam" id="PF09835"/>
    </source>
</evidence>
<feature type="transmembrane region" description="Helical" evidence="1">
    <location>
        <begin position="162"/>
        <end position="182"/>
    </location>
</feature>
<dbReference type="InterPro" id="IPR018639">
    <property type="entry name" value="DUF2062"/>
</dbReference>
<proteinExistence type="predicted"/>
<feature type="domain" description="DUF2062" evidence="2">
    <location>
        <begin position="27"/>
        <end position="192"/>
    </location>
</feature>
<dbReference type="STRING" id="394264.SAMN04488040_3410"/>